<organism evidence="7 8">
    <name type="scientific">Acrasis kona</name>
    <dbReference type="NCBI Taxonomy" id="1008807"/>
    <lineage>
        <taxon>Eukaryota</taxon>
        <taxon>Discoba</taxon>
        <taxon>Heterolobosea</taxon>
        <taxon>Tetramitia</taxon>
        <taxon>Eutetramitia</taxon>
        <taxon>Acrasidae</taxon>
        <taxon>Acrasis</taxon>
    </lineage>
</organism>
<keyword evidence="5 6" id="KW-0539">Nucleus</keyword>
<comment type="similarity">
    <text evidence="6">Belongs to the Mediator complex subunit 21 family.</text>
</comment>
<proteinExistence type="inferred from homology"/>
<dbReference type="GO" id="GO:0006357">
    <property type="term" value="P:regulation of transcription by RNA polymerase II"/>
    <property type="evidence" value="ECO:0007669"/>
    <property type="project" value="TreeGrafter"/>
</dbReference>
<evidence type="ECO:0000313" key="7">
    <source>
        <dbReference type="EMBL" id="KAL0487542.1"/>
    </source>
</evidence>
<evidence type="ECO:0000313" key="8">
    <source>
        <dbReference type="Proteomes" id="UP001431209"/>
    </source>
</evidence>
<reference evidence="7 8" key="1">
    <citation type="submission" date="2024-03" db="EMBL/GenBank/DDBJ databases">
        <title>The Acrasis kona genome and developmental transcriptomes reveal deep origins of eukaryotic multicellular pathways.</title>
        <authorList>
            <person name="Sheikh S."/>
            <person name="Fu C.-J."/>
            <person name="Brown M.W."/>
            <person name="Baldauf S.L."/>
        </authorList>
    </citation>
    <scope>NUCLEOTIDE SEQUENCE [LARGE SCALE GENOMIC DNA]</scope>
    <source>
        <strain evidence="7 8">ATCC MYA-3509</strain>
    </source>
</reference>
<evidence type="ECO:0000256" key="3">
    <source>
        <dbReference type="ARBA" id="ARBA00023159"/>
    </source>
</evidence>
<dbReference type="GO" id="GO:0003712">
    <property type="term" value="F:transcription coregulator activity"/>
    <property type="evidence" value="ECO:0007669"/>
    <property type="project" value="TreeGrafter"/>
</dbReference>
<protein>
    <recommendedName>
        <fullName evidence="6">Mediator of RNA polymerase II transcription subunit 21</fullName>
    </recommendedName>
</protein>
<dbReference type="PANTHER" id="PTHR13381:SF0">
    <property type="entry name" value="MEDIATOR OF RNA POLYMERASE II TRANSCRIPTION SUBUNIT 21"/>
    <property type="match status" value="1"/>
</dbReference>
<keyword evidence="8" id="KW-1185">Reference proteome</keyword>
<comment type="subcellular location">
    <subcellularLocation>
        <location evidence="1 6">Nucleus</location>
    </subcellularLocation>
</comment>
<dbReference type="EMBL" id="JAOPGA020001348">
    <property type="protein sequence ID" value="KAL0487542.1"/>
    <property type="molecule type" value="Genomic_DNA"/>
</dbReference>
<evidence type="ECO:0000256" key="6">
    <source>
        <dbReference type="RuleBase" id="RU366036"/>
    </source>
</evidence>
<dbReference type="PANTHER" id="PTHR13381">
    <property type="entry name" value="RNA POLYMERASE II HOLOENZYME COMPONENT SRB7"/>
    <property type="match status" value="1"/>
</dbReference>
<comment type="caution">
    <text evidence="7">The sequence shown here is derived from an EMBL/GenBank/DDBJ whole genome shotgun (WGS) entry which is preliminary data.</text>
</comment>
<dbReference type="AlphaFoldDB" id="A0AAW2ZDW7"/>
<dbReference type="Pfam" id="PF11221">
    <property type="entry name" value="Med21"/>
    <property type="match status" value="1"/>
</dbReference>
<dbReference type="InterPro" id="IPR021384">
    <property type="entry name" value="Mediator_Med21"/>
</dbReference>
<dbReference type="SUPFAM" id="SSF140718">
    <property type="entry name" value="Mediator hinge subcomplex-like"/>
    <property type="match status" value="1"/>
</dbReference>
<accession>A0AAW2ZDW7</accession>
<name>A0AAW2ZDW7_9EUKA</name>
<dbReference type="Gene3D" id="6.10.280.10">
    <property type="entry name" value="Mediator complex, subunit Med21"/>
    <property type="match status" value="1"/>
</dbReference>
<dbReference type="InterPro" id="IPR037212">
    <property type="entry name" value="Med7/Med21-like"/>
</dbReference>
<keyword evidence="3 6" id="KW-0010">Activator</keyword>
<dbReference type="GO" id="GO:0016592">
    <property type="term" value="C:mediator complex"/>
    <property type="evidence" value="ECO:0007669"/>
    <property type="project" value="UniProtKB-UniRule"/>
</dbReference>
<evidence type="ECO:0000256" key="5">
    <source>
        <dbReference type="ARBA" id="ARBA00023242"/>
    </source>
</evidence>
<evidence type="ECO:0000256" key="1">
    <source>
        <dbReference type="ARBA" id="ARBA00004123"/>
    </source>
</evidence>
<comment type="subunit">
    <text evidence="6">Component of the Mediator complex.</text>
</comment>
<gene>
    <name evidence="7" type="ORF">AKO1_000353</name>
</gene>
<dbReference type="Proteomes" id="UP001431209">
    <property type="component" value="Unassembled WGS sequence"/>
</dbReference>
<comment type="function">
    <text evidence="6">Component of the Mediator complex, a coactivator involved in the regulated transcription of nearly all RNA polymerase II-dependent genes. Mediator functions as a bridge to convey information from gene-specific regulatory proteins to the basal RNA polymerase II transcription machinery. Mediator is recruited to promoters by direct interactions with regulatory proteins and serves as a scaffold for the assembly of a functional preinitiation complex with RNA polymerase II and the general transcription factors.</text>
</comment>
<evidence type="ECO:0000256" key="2">
    <source>
        <dbReference type="ARBA" id="ARBA00023015"/>
    </source>
</evidence>
<evidence type="ECO:0000256" key="4">
    <source>
        <dbReference type="ARBA" id="ARBA00023163"/>
    </source>
</evidence>
<keyword evidence="4 6" id="KW-0804">Transcription</keyword>
<keyword evidence="2 6" id="KW-0805">Transcription regulation</keyword>
<sequence>MYPTDNITKLQEQLSVLTSIMVDSAALHLQAPPQPMFQNSLVKKSAEELQIESNKMVEVKEHATQLGRQIFKACLDFERMLDDIPGVNSTEEEQIAQLVQLNIENEKEAQRLLKSVSLGEDLLKSVSDALQDQFFDVVQARNEK</sequence>